<dbReference type="EMBL" id="BMHP01000003">
    <property type="protein sequence ID" value="GGD80501.1"/>
    <property type="molecule type" value="Genomic_DNA"/>
</dbReference>
<dbReference type="GO" id="GO:0004477">
    <property type="term" value="F:methenyltetrahydrofolate cyclohydrolase activity"/>
    <property type="evidence" value="ECO:0007669"/>
    <property type="project" value="UniProtKB-UniRule"/>
</dbReference>
<dbReference type="Gene3D" id="3.40.50.720">
    <property type="entry name" value="NAD(P)-binding Rossmann-like Domain"/>
    <property type="match status" value="1"/>
</dbReference>
<keyword evidence="3 11" id="KW-0028">Amino-acid biosynthesis</keyword>
<dbReference type="GO" id="GO:0006164">
    <property type="term" value="P:purine nucleotide biosynthetic process"/>
    <property type="evidence" value="ECO:0007669"/>
    <property type="project" value="UniProtKB-KW"/>
</dbReference>
<proteinExistence type="inferred from homology"/>
<evidence type="ECO:0000313" key="14">
    <source>
        <dbReference type="EMBL" id="GGD80501.1"/>
    </source>
</evidence>
<dbReference type="HAMAP" id="MF_01576">
    <property type="entry name" value="THF_DHG_CYH"/>
    <property type="match status" value="1"/>
</dbReference>
<feature type="domain" description="Tetrahydrofolate dehydrogenase/cyclohydrolase catalytic" evidence="12">
    <location>
        <begin position="5"/>
        <end position="119"/>
    </location>
</feature>
<dbReference type="CDD" id="cd01080">
    <property type="entry name" value="NAD_bind_m-THF_DH_Cyclohyd"/>
    <property type="match status" value="1"/>
</dbReference>
<dbReference type="InterPro" id="IPR046346">
    <property type="entry name" value="Aminoacid_DH-like_N_sf"/>
</dbReference>
<comment type="caution">
    <text evidence="14">The sequence shown here is derived from an EMBL/GenBank/DDBJ whole genome shotgun (WGS) entry which is preliminary data.</text>
</comment>
<evidence type="ECO:0000256" key="10">
    <source>
        <dbReference type="ARBA" id="ARBA00023268"/>
    </source>
</evidence>
<comment type="subunit">
    <text evidence="11">Homodimer.</text>
</comment>
<keyword evidence="8 11" id="KW-0368">Histidine biosynthesis</keyword>
<dbReference type="RefSeq" id="WP_188994813.1">
    <property type="nucleotide sequence ID" value="NZ_BMHP01000003.1"/>
</dbReference>
<evidence type="ECO:0000256" key="7">
    <source>
        <dbReference type="ARBA" id="ARBA00023002"/>
    </source>
</evidence>
<keyword evidence="9 11" id="KW-0486">Methionine biosynthesis</keyword>
<keyword evidence="2 11" id="KW-0554">One-carbon metabolism</keyword>
<evidence type="ECO:0000256" key="8">
    <source>
        <dbReference type="ARBA" id="ARBA00023102"/>
    </source>
</evidence>
<evidence type="ECO:0000259" key="12">
    <source>
        <dbReference type="Pfam" id="PF00763"/>
    </source>
</evidence>
<comment type="similarity">
    <text evidence="11">Belongs to the tetrahydrofolate dehydrogenase/cyclohydrolase family.</text>
</comment>
<dbReference type="PANTHER" id="PTHR48099">
    <property type="entry name" value="C-1-TETRAHYDROFOLATE SYNTHASE, CYTOPLASMIC-RELATED"/>
    <property type="match status" value="1"/>
</dbReference>
<sequence>MARLLKAKPLADEAGERIKSAVNRWKKAGIAPAVAVLLAEGDPASAAYAAAKGRLAAKLGIGYELITFASDVTKNRLLKEIRRLNEDNGVHGILLELPLPAGLDSSRLAAALDPLKDIDGITPASKLACMMNETGLRPATPQSCIQLIKSAGVTLKGSHIVVVGRGETVGRPLMQMLLHENATVTVCHSHTKDLARMIQGADVLVTAAGKVNLIMPEMVHPGLVLIDAGINMLGDESGITGDAAPQTADYVDAMSPVPGGVGTLTTALLFENALHALTLQQAAGRLQV</sequence>
<reference evidence="14" key="2">
    <citation type="submission" date="2020-09" db="EMBL/GenBank/DDBJ databases">
        <authorList>
            <person name="Sun Q."/>
            <person name="Zhou Y."/>
        </authorList>
    </citation>
    <scope>NUCLEOTIDE SEQUENCE</scope>
    <source>
        <strain evidence="14">CGMCC 1.15178</strain>
    </source>
</reference>
<dbReference type="GO" id="GO:0009086">
    <property type="term" value="P:methionine biosynthetic process"/>
    <property type="evidence" value="ECO:0007669"/>
    <property type="project" value="UniProtKB-KW"/>
</dbReference>
<dbReference type="Proteomes" id="UP000612456">
    <property type="component" value="Unassembled WGS sequence"/>
</dbReference>
<comment type="pathway">
    <text evidence="1 11">One-carbon metabolism; tetrahydrofolate interconversion.</text>
</comment>
<evidence type="ECO:0000256" key="4">
    <source>
        <dbReference type="ARBA" id="ARBA00022755"/>
    </source>
</evidence>
<comment type="catalytic activity">
    <reaction evidence="11">
        <text>(6R)-5,10-methenyltetrahydrofolate + H2O = (6R)-10-formyltetrahydrofolate + H(+)</text>
        <dbReference type="Rhea" id="RHEA:23700"/>
        <dbReference type="ChEBI" id="CHEBI:15377"/>
        <dbReference type="ChEBI" id="CHEBI:15378"/>
        <dbReference type="ChEBI" id="CHEBI:57455"/>
        <dbReference type="ChEBI" id="CHEBI:195366"/>
        <dbReference type="EC" id="3.5.4.9"/>
    </reaction>
</comment>
<reference evidence="14" key="1">
    <citation type="journal article" date="2014" name="Int. J. Syst. Evol. Microbiol.">
        <title>Complete genome sequence of Corynebacterium casei LMG S-19264T (=DSM 44701T), isolated from a smear-ripened cheese.</title>
        <authorList>
            <consortium name="US DOE Joint Genome Institute (JGI-PGF)"/>
            <person name="Walter F."/>
            <person name="Albersmeier A."/>
            <person name="Kalinowski J."/>
            <person name="Ruckert C."/>
        </authorList>
    </citation>
    <scope>NUCLEOTIDE SEQUENCE</scope>
    <source>
        <strain evidence="14">CGMCC 1.15178</strain>
    </source>
</reference>
<keyword evidence="6 11" id="KW-0521">NADP</keyword>
<evidence type="ECO:0000259" key="13">
    <source>
        <dbReference type="Pfam" id="PF02882"/>
    </source>
</evidence>
<evidence type="ECO:0000313" key="15">
    <source>
        <dbReference type="Proteomes" id="UP000612456"/>
    </source>
</evidence>
<dbReference type="InterPro" id="IPR000672">
    <property type="entry name" value="THF_DH/CycHdrlase"/>
</dbReference>
<dbReference type="SUPFAM" id="SSF51735">
    <property type="entry name" value="NAD(P)-binding Rossmann-fold domains"/>
    <property type="match status" value="1"/>
</dbReference>
<gene>
    <name evidence="11" type="primary">folD</name>
    <name evidence="14" type="ORF">GCM10010911_43250</name>
</gene>
<keyword evidence="15" id="KW-1185">Reference proteome</keyword>
<dbReference type="GO" id="GO:0005829">
    <property type="term" value="C:cytosol"/>
    <property type="evidence" value="ECO:0007669"/>
    <property type="project" value="TreeGrafter"/>
</dbReference>
<keyword evidence="7 11" id="KW-0560">Oxidoreductase</keyword>
<keyword evidence="4 11" id="KW-0658">Purine biosynthesis</keyword>
<dbReference type="EC" id="3.5.4.9" evidence="11"/>
<name>A0A917DXC1_9BACL</name>
<evidence type="ECO:0000256" key="9">
    <source>
        <dbReference type="ARBA" id="ARBA00023167"/>
    </source>
</evidence>
<dbReference type="EC" id="1.5.1.5" evidence="11"/>
<comment type="caution">
    <text evidence="11">Lacks conserved residue(s) required for the propagation of feature annotation.</text>
</comment>
<dbReference type="PANTHER" id="PTHR48099:SF5">
    <property type="entry name" value="C-1-TETRAHYDROFOLATE SYNTHASE, CYTOPLASMIC"/>
    <property type="match status" value="1"/>
</dbReference>
<dbReference type="AlphaFoldDB" id="A0A917DXC1"/>
<feature type="binding site" evidence="11">
    <location>
        <position position="230"/>
    </location>
    <ligand>
        <name>NADP(+)</name>
        <dbReference type="ChEBI" id="CHEBI:58349"/>
    </ligand>
</feature>
<feature type="binding site" evidence="11">
    <location>
        <begin position="164"/>
        <end position="166"/>
    </location>
    <ligand>
        <name>NADP(+)</name>
        <dbReference type="ChEBI" id="CHEBI:58349"/>
    </ligand>
</feature>
<evidence type="ECO:0000256" key="5">
    <source>
        <dbReference type="ARBA" id="ARBA00022801"/>
    </source>
</evidence>
<feature type="domain" description="Tetrahydrofolate dehydrogenase/cyclohydrolase NAD(P)-binding" evidence="13">
    <location>
        <begin position="138"/>
        <end position="278"/>
    </location>
</feature>
<dbReference type="Pfam" id="PF02882">
    <property type="entry name" value="THF_DHG_CYH_C"/>
    <property type="match status" value="1"/>
</dbReference>
<keyword evidence="10 11" id="KW-0511">Multifunctional enzyme</keyword>
<dbReference type="InterPro" id="IPR020631">
    <property type="entry name" value="THF_DH/CycHdrlase_NAD-bd_dom"/>
</dbReference>
<protein>
    <recommendedName>
        <fullName evidence="11">Bifunctional protein FolD</fullName>
    </recommendedName>
    <domain>
        <recommendedName>
            <fullName evidence="11">Methylenetetrahydrofolate dehydrogenase</fullName>
            <ecNumber evidence="11">1.5.1.5</ecNumber>
        </recommendedName>
    </domain>
    <domain>
        <recommendedName>
            <fullName evidence="11">Methenyltetrahydrofolate cyclohydrolase</fullName>
            <ecNumber evidence="11">3.5.4.9</ecNumber>
        </recommendedName>
    </domain>
</protein>
<dbReference type="InterPro" id="IPR036291">
    <property type="entry name" value="NAD(P)-bd_dom_sf"/>
</dbReference>
<dbReference type="GO" id="GO:0000105">
    <property type="term" value="P:L-histidine biosynthetic process"/>
    <property type="evidence" value="ECO:0007669"/>
    <property type="project" value="UniProtKB-KW"/>
</dbReference>
<evidence type="ECO:0000256" key="1">
    <source>
        <dbReference type="ARBA" id="ARBA00004777"/>
    </source>
</evidence>
<dbReference type="Pfam" id="PF00763">
    <property type="entry name" value="THF_DHG_CYH"/>
    <property type="match status" value="1"/>
</dbReference>
<comment type="function">
    <text evidence="11">Catalyzes the oxidation of 5,10-methylenetetrahydrofolate to 5,10-methenyltetrahydrofolate and then the hydrolysis of 5,10-methenyltetrahydrofolate to 10-formyltetrahydrofolate.</text>
</comment>
<dbReference type="Gene3D" id="3.40.50.10860">
    <property type="entry name" value="Leucine Dehydrogenase, chain A, domain 1"/>
    <property type="match status" value="1"/>
</dbReference>
<evidence type="ECO:0000256" key="11">
    <source>
        <dbReference type="HAMAP-Rule" id="MF_01576"/>
    </source>
</evidence>
<comment type="catalytic activity">
    <reaction evidence="11">
        <text>(6R)-5,10-methylene-5,6,7,8-tetrahydrofolate + NADP(+) = (6R)-5,10-methenyltetrahydrofolate + NADPH</text>
        <dbReference type="Rhea" id="RHEA:22812"/>
        <dbReference type="ChEBI" id="CHEBI:15636"/>
        <dbReference type="ChEBI" id="CHEBI:57455"/>
        <dbReference type="ChEBI" id="CHEBI:57783"/>
        <dbReference type="ChEBI" id="CHEBI:58349"/>
        <dbReference type="EC" id="1.5.1.5"/>
    </reaction>
</comment>
<dbReference type="InterPro" id="IPR020630">
    <property type="entry name" value="THF_DH/CycHdrlase_cat_dom"/>
</dbReference>
<dbReference type="GO" id="GO:0004488">
    <property type="term" value="F:methylenetetrahydrofolate dehydrogenase (NADP+) activity"/>
    <property type="evidence" value="ECO:0007669"/>
    <property type="project" value="UniProtKB-UniRule"/>
</dbReference>
<dbReference type="PRINTS" id="PR00085">
    <property type="entry name" value="THFDHDRGNASE"/>
</dbReference>
<dbReference type="GO" id="GO:0035999">
    <property type="term" value="P:tetrahydrofolate interconversion"/>
    <property type="evidence" value="ECO:0007669"/>
    <property type="project" value="UniProtKB-UniRule"/>
</dbReference>
<accession>A0A917DXC1</accession>
<evidence type="ECO:0000256" key="2">
    <source>
        <dbReference type="ARBA" id="ARBA00022563"/>
    </source>
</evidence>
<dbReference type="SUPFAM" id="SSF53223">
    <property type="entry name" value="Aminoacid dehydrogenase-like, N-terminal domain"/>
    <property type="match status" value="1"/>
</dbReference>
<keyword evidence="5 11" id="KW-0378">Hydrolase</keyword>
<evidence type="ECO:0000256" key="6">
    <source>
        <dbReference type="ARBA" id="ARBA00022857"/>
    </source>
</evidence>
<evidence type="ECO:0000256" key="3">
    <source>
        <dbReference type="ARBA" id="ARBA00022605"/>
    </source>
</evidence>
<organism evidence="14 15">
    <name type="scientific">Paenibacillus nasutitermitis</name>
    <dbReference type="NCBI Taxonomy" id="1652958"/>
    <lineage>
        <taxon>Bacteria</taxon>
        <taxon>Bacillati</taxon>
        <taxon>Bacillota</taxon>
        <taxon>Bacilli</taxon>
        <taxon>Bacillales</taxon>
        <taxon>Paenibacillaceae</taxon>
        <taxon>Paenibacillus</taxon>
    </lineage>
</organism>